<comment type="caution">
    <text evidence="1">The sequence shown here is derived from an EMBL/GenBank/DDBJ whole genome shotgun (WGS) entry which is preliminary data.</text>
</comment>
<dbReference type="Proteomes" id="UP000541444">
    <property type="component" value="Unassembled WGS sequence"/>
</dbReference>
<evidence type="ECO:0000313" key="1">
    <source>
        <dbReference type="EMBL" id="KAF6142406.1"/>
    </source>
</evidence>
<name>A0A7J7LIC4_9MAGN</name>
<organism evidence="1 2">
    <name type="scientific">Kingdonia uniflora</name>
    <dbReference type="NCBI Taxonomy" id="39325"/>
    <lineage>
        <taxon>Eukaryota</taxon>
        <taxon>Viridiplantae</taxon>
        <taxon>Streptophyta</taxon>
        <taxon>Embryophyta</taxon>
        <taxon>Tracheophyta</taxon>
        <taxon>Spermatophyta</taxon>
        <taxon>Magnoliopsida</taxon>
        <taxon>Ranunculales</taxon>
        <taxon>Circaeasteraceae</taxon>
        <taxon>Kingdonia</taxon>
    </lineage>
</organism>
<sequence length="57" mass="6913">MEDISLDLGLDNWEMAFCVAEYERGMDCCVAVWLCDRWLCYVYDFIMFLEAFELFMF</sequence>
<dbReference type="AlphaFoldDB" id="A0A7J7LIC4"/>
<keyword evidence="2" id="KW-1185">Reference proteome</keyword>
<reference evidence="1 2" key="1">
    <citation type="journal article" date="2020" name="IScience">
        <title>Genome Sequencing of the Endangered Kingdonia uniflora (Circaeasteraceae, Ranunculales) Reveals Potential Mechanisms of Evolutionary Specialization.</title>
        <authorList>
            <person name="Sun Y."/>
            <person name="Deng T."/>
            <person name="Zhang A."/>
            <person name="Moore M.J."/>
            <person name="Landis J.B."/>
            <person name="Lin N."/>
            <person name="Zhang H."/>
            <person name="Zhang X."/>
            <person name="Huang J."/>
            <person name="Zhang X."/>
            <person name="Sun H."/>
            <person name="Wang H."/>
        </authorList>
    </citation>
    <scope>NUCLEOTIDE SEQUENCE [LARGE SCALE GENOMIC DNA]</scope>
    <source>
        <strain evidence="1">TB1705</strain>
        <tissue evidence="1">Leaf</tissue>
    </source>
</reference>
<evidence type="ECO:0000313" key="2">
    <source>
        <dbReference type="Proteomes" id="UP000541444"/>
    </source>
</evidence>
<protein>
    <submittedName>
        <fullName evidence="1">Uncharacterized protein</fullName>
    </submittedName>
</protein>
<proteinExistence type="predicted"/>
<dbReference type="EMBL" id="JACGCM010002260">
    <property type="protein sequence ID" value="KAF6142406.1"/>
    <property type="molecule type" value="Genomic_DNA"/>
</dbReference>
<gene>
    <name evidence="1" type="ORF">GIB67_033833</name>
</gene>
<accession>A0A7J7LIC4</accession>